<dbReference type="Gene3D" id="2.30.40.10">
    <property type="entry name" value="Urease, subunit C, domain 1"/>
    <property type="match status" value="1"/>
</dbReference>
<reference evidence="2" key="2">
    <citation type="submission" date="2023-02" db="EMBL/GenBank/DDBJ databases">
        <authorList>
            <person name="Sun Q."/>
            <person name="Mori K."/>
        </authorList>
    </citation>
    <scope>NUCLEOTIDE SEQUENCE</scope>
    <source>
        <strain evidence="2">NBRC 112290</strain>
    </source>
</reference>
<dbReference type="InterPro" id="IPR011059">
    <property type="entry name" value="Metal-dep_hydrolase_composite"/>
</dbReference>
<gene>
    <name evidence="2" type="ORF">GCM10025875_32570</name>
</gene>
<reference evidence="2" key="1">
    <citation type="journal article" date="2014" name="Int. J. Syst. Evol. Microbiol.">
        <title>Complete genome sequence of Corynebacterium casei LMG S-19264T (=DSM 44701T), isolated from a smear-ripened cheese.</title>
        <authorList>
            <consortium name="US DOE Joint Genome Institute (JGI-PGF)"/>
            <person name="Walter F."/>
            <person name="Albersmeier A."/>
            <person name="Kalinowski J."/>
            <person name="Ruckert C."/>
        </authorList>
    </citation>
    <scope>NUCLEOTIDE SEQUENCE</scope>
    <source>
        <strain evidence="2">NBRC 112290</strain>
    </source>
</reference>
<proteinExistence type="predicted"/>
<evidence type="ECO:0000313" key="2">
    <source>
        <dbReference type="EMBL" id="GMA33265.1"/>
    </source>
</evidence>
<dbReference type="GO" id="GO:0016810">
    <property type="term" value="F:hydrolase activity, acting on carbon-nitrogen (but not peptide) bonds"/>
    <property type="evidence" value="ECO:0007669"/>
    <property type="project" value="InterPro"/>
</dbReference>
<dbReference type="SUPFAM" id="SSF51338">
    <property type="entry name" value="Composite domain of metallo-dependent hydrolases"/>
    <property type="match status" value="1"/>
</dbReference>
<dbReference type="PANTHER" id="PTHR22642">
    <property type="entry name" value="IMIDAZOLONEPROPIONASE"/>
    <property type="match status" value="1"/>
</dbReference>
<dbReference type="Gene3D" id="3.10.310.70">
    <property type="match status" value="1"/>
</dbReference>
<protein>
    <recommendedName>
        <fullName evidence="1">Amidohydrolase 3 domain-containing protein</fullName>
    </recommendedName>
</protein>
<dbReference type="EMBL" id="BSUM01000001">
    <property type="protein sequence ID" value="GMA33265.1"/>
    <property type="molecule type" value="Genomic_DNA"/>
</dbReference>
<sequence length="152" mass="15162">MTGRPTPPDLLLRSARLVGHARPVDVRVEGGVTTAIAPAGALAAHPRAETVDLAGRWLVPGLWDAHVHLVQQALAEQRLDVSGAGSAAEAAALVAAHLAGTGRAVGGATSDAPNASDPGATLVGFGFRDASWPDLPTAEVLDAAAGDAPSCS</sequence>
<evidence type="ECO:0000313" key="3">
    <source>
        <dbReference type="Proteomes" id="UP001157161"/>
    </source>
</evidence>
<dbReference type="Pfam" id="PF07969">
    <property type="entry name" value="Amidohydro_3"/>
    <property type="match status" value="1"/>
</dbReference>
<dbReference type="PANTHER" id="PTHR22642:SF2">
    <property type="entry name" value="PROTEIN LONG AFTER FAR-RED 3"/>
    <property type="match status" value="1"/>
</dbReference>
<dbReference type="AlphaFoldDB" id="A0AA38CW55"/>
<dbReference type="Gene3D" id="3.20.20.140">
    <property type="entry name" value="Metal-dependent hydrolases"/>
    <property type="match status" value="1"/>
</dbReference>
<dbReference type="InterPro" id="IPR013108">
    <property type="entry name" value="Amidohydro_3"/>
</dbReference>
<organism evidence="2 3">
    <name type="scientific">Litorihabitans aurantiacus</name>
    <dbReference type="NCBI Taxonomy" id="1930061"/>
    <lineage>
        <taxon>Bacteria</taxon>
        <taxon>Bacillati</taxon>
        <taxon>Actinomycetota</taxon>
        <taxon>Actinomycetes</taxon>
        <taxon>Micrococcales</taxon>
        <taxon>Beutenbergiaceae</taxon>
        <taxon>Litorihabitans</taxon>
    </lineage>
</organism>
<evidence type="ECO:0000259" key="1">
    <source>
        <dbReference type="Pfam" id="PF07969"/>
    </source>
</evidence>
<keyword evidence="3" id="KW-1185">Reference proteome</keyword>
<comment type="caution">
    <text evidence="2">The sequence shown here is derived from an EMBL/GenBank/DDBJ whole genome shotgun (WGS) entry which is preliminary data.</text>
</comment>
<name>A0AA38CW55_9MICO</name>
<dbReference type="Proteomes" id="UP001157161">
    <property type="component" value="Unassembled WGS sequence"/>
</dbReference>
<feature type="domain" description="Amidohydrolase 3" evidence="1">
    <location>
        <begin position="49"/>
        <end position="149"/>
    </location>
</feature>
<accession>A0AA38CW55</accession>